<name>W5W0L0_9PSEU</name>
<gene>
    <name evidence="2" type="ORF">KALB_711</name>
</gene>
<protein>
    <submittedName>
        <fullName evidence="2">Putative secreted protein</fullName>
    </submittedName>
</protein>
<dbReference type="AlphaFoldDB" id="W5W0L0"/>
<dbReference type="EMBL" id="CP007155">
    <property type="protein sequence ID" value="AHH94086.1"/>
    <property type="molecule type" value="Genomic_DNA"/>
</dbReference>
<keyword evidence="3" id="KW-1185">Reference proteome</keyword>
<dbReference type="Proteomes" id="UP000019225">
    <property type="component" value="Chromosome"/>
</dbReference>
<accession>W5W0L0</accession>
<feature type="transmembrane region" description="Helical" evidence="1">
    <location>
        <begin position="12"/>
        <end position="38"/>
    </location>
</feature>
<proteinExistence type="predicted"/>
<keyword evidence="1" id="KW-0472">Membrane</keyword>
<organism evidence="2 3">
    <name type="scientific">Kutzneria albida DSM 43870</name>
    <dbReference type="NCBI Taxonomy" id="1449976"/>
    <lineage>
        <taxon>Bacteria</taxon>
        <taxon>Bacillati</taxon>
        <taxon>Actinomycetota</taxon>
        <taxon>Actinomycetes</taxon>
        <taxon>Pseudonocardiales</taxon>
        <taxon>Pseudonocardiaceae</taxon>
        <taxon>Kutzneria</taxon>
    </lineage>
</organism>
<reference evidence="2 3" key="1">
    <citation type="journal article" date="2014" name="BMC Genomics">
        <title>Complete genome sequence of producer of the glycopeptide antibiotic Aculeximycin Kutzneria albida DSM 43870T, a representative of minor genus of Pseudonocardiaceae.</title>
        <authorList>
            <person name="Rebets Y."/>
            <person name="Tokovenko B."/>
            <person name="Lushchyk I."/>
            <person name="Ruckert C."/>
            <person name="Zaburannyi N."/>
            <person name="Bechthold A."/>
            <person name="Kalinowski J."/>
            <person name="Luzhetskyy A."/>
        </authorList>
    </citation>
    <scope>NUCLEOTIDE SEQUENCE [LARGE SCALE GENOMIC DNA]</scope>
    <source>
        <strain evidence="2">DSM 43870</strain>
    </source>
</reference>
<dbReference type="eggNOG" id="ENOG5031TGF">
    <property type="taxonomic scope" value="Bacteria"/>
</dbReference>
<evidence type="ECO:0000313" key="3">
    <source>
        <dbReference type="Proteomes" id="UP000019225"/>
    </source>
</evidence>
<dbReference type="HOGENOM" id="CLU_2036350_0_0_11"/>
<feature type="transmembrane region" description="Helical" evidence="1">
    <location>
        <begin position="45"/>
        <end position="75"/>
    </location>
</feature>
<evidence type="ECO:0000256" key="1">
    <source>
        <dbReference type="SAM" id="Phobius"/>
    </source>
</evidence>
<feature type="transmembrane region" description="Helical" evidence="1">
    <location>
        <begin position="95"/>
        <end position="117"/>
    </location>
</feature>
<dbReference type="KEGG" id="kal:KALB_711"/>
<sequence length="136" mass="13406">MGCTGWVDIPRYGAGMGAALGFGIGVAATTIAAVLGAADHPEFGLVLLAVPVALVAACTNVPGAVLAAVQCWGLWAGFLLGRRGEIPMTAESGRALVVLVAVALLAGVAVSASRAAHLVSARPPRGRAAGPSPVRS</sequence>
<evidence type="ECO:0000313" key="2">
    <source>
        <dbReference type="EMBL" id="AHH94086.1"/>
    </source>
</evidence>
<keyword evidence="1" id="KW-0812">Transmembrane</keyword>
<keyword evidence="1" id="KW-1133">Transmembrane helix</keyword>